<keyword evidence="1" id="KW-0472">Membrane</keyword>
<comment type="caution">
    <text evidence="2">The sequence shown here is derived from an EMBL/GenBank/DDBJ whole genome shotgun (WGS) entry which is preliminary data.</text>
</comment>
<sequence>MKHLLINASCRRRNPQLVCSIIHGIMSLQLHQSHSLPLLVHGLAALLPPPSQSAAPPSIFFPEICVGIMLYYSFDSPVYLIFLYSLLSAPLHFYSFLHLNLVECQKYC</sequence>
<name>A0AAN8YCG7_SOLBU</name>
<evidence type="ECO:0000256" key="1">
    <source>
        <dbReference type="SAM" id="Phobius"/>
    </source>
</evidence>
<keyword evidence="3" id="KW-1185">Reference proteome</keyword>
<evidence type="ECO:0000313" key="2">
    <source>
        <dbReference type="EMBL" id="KAK6788005.1"/>
    </source>
</evidence>
<dbReference type="AlphaFoldDB" id="A0AAN8YCG7"/>
<evidence type="ECO:0000313" key="3">
    <source>
        <dbReference type="Proteomes" id="UP001371456"/>
    </source>
</evidence>
<accession>A0AAN8YCG7</accession>
<keyword evidence="1" id="KW-1133">Transmembrane helix</keyword>
<gene>
    <name evidence="2" type="ORF">RDI58_016530</name>
</gene>
<protein>
    <submittedName>
        <fullName evidence="2">Uncharacterized protein</fullName>
    </submittedName>
</protein>
<feature type="transmembrane region" description="Helical" evidence="1">
    <location>
        <begin position="77"/>
        <end position="97"/>
    </location>
</feature>
<keyword evidence="1" id="KW-0812">Transmembrane</keyword>
<dbReference type="EMBL" id="JBANQN010000006">
    <property type="protein sequence ID" value="KAK6788005.1"/>
    <property type="molecule type" value="Genomic_DNA"/>
</dbReference>
<organism evidence="2 3">
    <name type="scientific">Solanum bulbocastanum</name>
    <name type="common">Wild potato</name>
    <dbReference type="NCBI Taxonomy" id="147425"/>
    <lineage>
        <taxon>Eukaryota</taxon>
        <taxon>Viridiplantae</taxon>
        <taxon>Streptophyta</taxon>
        <taxon>Embryophyta</taxon>
        <taxon>Tracheophyta</taxon>
        <taxon>Spermatophyta</taxon>
        <taxon>Magnoliopsida</taxon>
        <taxon>eudicotyledons</taxon>
        <taxon>Gunneridae</taxon>
        <taxon>Pentapetalae</taxon>
        <taxon>asterids</taxon>
        <taxon>lamiids</taxon>
        <taxon>Solanales</taxon>
        <taxon>Solanaceae</taxon>
        <taxon>Solanoideae</taxon>
        <taxon>Solaneae</taxon>
        <taxon>Solanum</taxon>
    </lineage>
</organism>
<reference evidence="2 3" key="1">
    <citation type="submission" date="2024-02" db="EMBL/GenBank/DDBJ databases">
        <title>de novo genome assembly of Solanum bulbocastanum strain 11H21.</title>
        <authorList>
            <person name="Hosaka A.J."/>
        </authorList>
    </citation>
    <scope>NUCLEOTIDE SEQUENCE [LARGE SCALE GENOMIC DNA]</scope>
    <source>
        <tissue evidence="2">Young leaves</tissue>
    </source>
</reference>
<dbReference type="Proteomes" id="UP001371456">
    <property type="component" value="Unassembled WGS sequence"/>
</dbReference>
<proteinExistence type="predicted"/>